<keyword evidence="2" id="KW-1185">Reference proteome</keyword>
<comment type="caution">
    <text evidence="1">The sequence shown here is derived from an EMBL/GenBank/DDBJ whole genome shotgun (WGS) entry which is preliminary data.</text>
</comment>
<gene>
    <name evidence="1" type="ORF">rsdtw13_24400</name>
</gene>
<protein>
    <submittedName>
        <fullName evidence="1">Dolichyl-phosphate-mannose--protein mannosyltransferase</fullName>
    </submittedName>
</protein>
<name>A0ACB5RDD5_9CLOT</name>
<sequence>MKKFKLTRERIALTAILILSAILNFTNLNIEGYSNEYYSAGVKSMLTSFKNFFFVSFDPTGYVTIDKPPVGFWMQAISAKVFGFNSWSIIFPQALSGVISVGILYCLVKRYFGAKAGLVSALCIAVTPIFVAASRNNTIDNQLVMVLLISAYFLFKSLESRKLRDLILSLVFVGIGFNVKMLEAYFIIPAIYVTYFIASKIEMKKRIINLTVCTVVLIAVSLSWAIVVDLIPASSRPYVGSSSNNSEIQLIVGHNGIERLNNSNKSGGKSTREQSMPNFGEMSGSDRKMKSSNGFNREGFNNERGSITNRTQDDKLGKMPSGMSNSMGGGKAGLTRLFSNGSLADQISWLLPFALFGFVAGIIKEKLKKPYDNGRKLSLIFWITYLVPGSIYFSFTKGLFHPYYLTMLSAPIAALVGIGLKYMWDFYKENTWKAFLLPAAFIVDGVLQLIILSYYLRTSSITKLLMMLVAALSFISAGVLIINKLENKQDLSKDLNFRRILVSLAMIGLLVTPTVWSGTTLVYKMSGSMPSAGLELSRNNRSNAQGRGIMVGLAGEVSPNTSKLISFLELNKTNEKYLLVTASASGNASSIILNTDDSVMALGGFMGSDKIINLEQFKNMVKNGEVRYILVDSMGTRGMNSSKEDGNSAIMNWAKSHGKLVDKSLWSDTKGKENTESNQNINSTDNSNEELKGQGFVQGGNIRNSELYDLSGSSTE</sequence>
<proteinExistence type="predicted"/>
<evidence type="ECO:0000313" key="1">
    <source>
        <dbReference type="EMBL" id="GKX67182.1"/>
    </source>
</evidence>
<dbReference type="Proteomes" id="UP001058074">
    <property type="component" value="Unassembled WGS sequence"/>
</dbReference>
<reference evidence="1" key="1">
    <citation type="journal article" date="2025" name="Int. J. Syst. Evol. Microbiol.">
        <title>Inconstantimicrobium mannanitabidum sp. nov., a novel member of the family Clostridiaceae isolated from anoxic soil under the treatment of reductive soil disinfestation.</title>
        <authorList>
            <person name="Ueki A."/>
            <person name="Tonouchi A."/>
            <person name="Honma S."/>
            <person name="Kaku N."/>
            <person name="Ueki K."/>
        </authorList>
    </citation>
    <scope>NUCLEOTIDE SEQUENCE</scope>
    <source>
        <strain evidence="1">TW13</strain>
    </source>
</reference>
<keyword evidence="1" id="KW-0808">Transferase</keyword>
<evidence type="ECO:0000313" key="2">
    <source>
        <dbReference type="Proteomes" id="UP001058074"/>
    </source>
</evidence>
<keyword evidence="1" id="KW-0328">Glycosyltransferase</keyword>
<organism evidence="1 2">
    <name type="scientific">Inconstantimicrobium mannanitabidum</name>
    <dbReference type="NCBI Taxonomy" id="1604901"/>
    <lineage>
        <taxon>Bacteria</taxon>
        <taxon>Bacillati</taxon>
        <taxon>Bacillota</taxon>
        <taxon>Clostridia</taxon>
        <taxon>Eubacteriales</taxon>
        <taxon>Clostridiaceae</taxon>
        <taxon>Inconstantimicrobium</taxon>
    </lineage>
</organism>
<accession>A0ACB5RDD5</accession>
<dbReference type="EMBL" id="BROD01000001">
    <property type="protein sequence ID" value="GKX67182.1"/>
    <property type="molecule type" value="Genomic_DNA"/>
</dbReference>